<dbReference type="EMBL" id="HACG01052065">
    <property type="protein sequence ID" value="CEK98936.1"/>
    <property type="molecule type" value="Transcribed_RNA"/>
</dbReference>
<gene>
    <name evidence="2" type="primary">ORF220006</name>
</gene>
<dbReference type="AlphaFoldDB" id="A0A0B7C2U9"/>
<reference evidence="2" key="1">
    <citation type="submission" date="2014-12" db="EMBL/GenBank/DDBJ databases">
        <title>Insight into the proteome of Arion vulgaris.</title>
        <authorList>
            <person name="Aradska J."/>
            <person name="Bulat T."/>
            <person name="Smidak R."/>
            <person name="Sarate P."/>
            <person name="Gangsoo J."/>
            <person name="Sialana F."/>
            <person name="Bilban M."/>
            <person name="Lubec G."/>
        </authorList>
    </citation>
    <scope>NUCLEOTIDE SEQUENCE</scope>
    <source>
        <tissue evidence="2">Skin</tissue>
    </source>
</reference>
<protein>
    <submittedName>
        <fullName evidence="2">Uncharacterized protein</fullName>
    </submittedName>
</protein>
<proteinExistence type="predicted"/>
<evidence type="ECO:0000313" key="2">
    <source>
        <dbReference type="EMBL" id="CEK98936.1"/>
    </source>
</evidence>
<feature type="non-terminal residue" evidence="2">
    <location>
        <position position="1"/>
    </location>
</feature>
<evidence type="ECO:0000256" key="1">
    <source>
        <dbReference type="SAM" id="MobiDB-lite"/>
    </source>
</evidence>
<feature type="region of interest" description="Disordered" evidence="1">
    <location>
        <begin position="134"/>
        <end position="174"/>
    </location>
</feature>
<accession>A0A0B7C2U9</accession>
<name>A0A0B7C2U9_9EUPU</name>
<organism evidence="2">
    <name type="scientific">Arion vulgaris</name>
    <dbReference type="NCBI Taxonomy" id="1028688"/>
    <lineage>
        <taxon>Eukaryota</taxon>
        <taxon>Metazoa</taxon>
        <taxon>Spiralia</taxon>
        <taxon>Lophotrochozoa</taxon>
        <taxon>Mollusca</taxon>
        <taxon>Gastropoda</taxon>
        <taxon>Heterobranchia</taxon>
        <taxon>Euthyneura</taxon>
        <taxon>Panpulmonata</taxon>
        <taxon>Eupulmonata</taxon>
        <taxon>Stylommatophora</taxon>
        <taxon>Helicina</taxon>
        <taxon>Arionoidea</taxon>
        <taxon>Arionidae</taxon>
        <taxon>Arion</taxon>
    </lineage>
</organism>
<feature type="non-terminal residue" evidence="2">
    <location>
        <position position="174"/>
    </location>
</feature>
<sequence>HSKAVPLGNLTSAGAILAETTDCSKLGRMDLSGGRTNLADLNVSVPVNDFKQYQVVRRQHSPRVEQRALRYNFNVDDTTAQYINNEEEDETDEWMPNALFPAGIQMDDTETCERMSSLCAVGLMSQRVRLSRESSISSLQSPDTSYPHVLSGSTQSPLTTPVKEALPDLIQSTS</sequence>